<comment type="caution">
    <text evidence="1">The sequence shown here is derived from an EMBL/GenBank/DDBJ whole genome shotgun (WGS) entry which is preliminary data.</text>
</comment>
<dbReference type="EMBL" id="JABTEG010000009">
    <property type="protein sequence ID" value="KAG4304317.1"/>
    <property type="molecule type" value="Genomic_DNA"/>
</dbReference>
<dbReference type="Proteomes" id="UP000768646">
    <property type="component" value="Unassembled WGS sequence"/>
</dbReference>
<name>A0ACB7CCU9_9ASCO</name>
<accession>A0ACB7CCU9</accession>
<evidence type="ECO:0000313" key="1">
    <source>
        <dbReference type="EMBL" id="KAG4304317.1"/>
    </source>
</evidence>
<reference evidence="1 2" key="1">
    <citation type="journal article" date="2021" name="Commun. Biol.">
        <title>Genomic insights into the host specific adaptation of the Pneumocystis genus.</title>
        <authorList>
            <person name="Cisse O.H."/>
            <person name="Ma L."/>
            <person name="Dekker J.P."/>
            <person name="Khil P.P."/>
            <person name="Youn J.-H."/>
            <person name="Brenchley J.M."/>
            <person name="Blair R."/>
            <person name="Pahar B."/>
            <person name="Chabe M."/>
            <person name="Van Rompay K.K.A."/>
            <person name="Keesler R."/>
            <person name="Sukura A."/>
            <person name="Hirsch V."/>
            <person name="Kutty G."/>
            <person name="Liu Y."/>
            <person name="Peng L."/>
            <person name="Chen J."/>
            <person name="Song J."/>
            <person name="Weissenbacher-Lang C."/>
            <person name="Xu J."/>
            <person name="Upham N.S."/>
            <person name="Stajich J.E."/>
            <person name="Cuomo C.A."/>
            <person name="Cushion M.T."/>
            <person name="Kovacs J.A."/>
        </authorList>
    </citation>
    <scope>NUCLEOTIDE SEQUENCE [LARGE SCALE GENOMIC DNA]</scope>
    <source>
        <strain evidence="1 2">RABM</strain>
    </source>
</reference>
<proteinExistence type="predicted"/>
<organism evidence="1 2">
    <name type="scientific">Pneumocystis oryctolagi</name>
    <dbReference type="NCBI Taxonomy" id="42067"/>
    <lineage>
        <taxon>Eukaryota</taxon>
        <taxon>Fungi</taxon>
        <taxon>Dikarya</taxon>
        <taxon>Ascomycota</taxon>
        <taxon>Taphrinomycotina</taxon>
        <taxon>Pneumocystomycetes</taxon>
        <taxon>Pneumocystaceae</taxon>
        <taxon>Pneumocystis</taxon>
    </lineage>
</organism>
<keyword evidence="2" id="KW-1185">Reference proteome</keyword>
<gene>
    <name evidence="1" type="ORF">PORY_002292</name>
</gene>
<protein>
    <submittedName>
        <fullName evidence="1">Uncharacterized protein</fullName>
    </submittedName>
</protein>
<evidence type="ECO:0000313" key="2">
    <source>
        <dbReference type="Proteomes" id="UP000768646"/>
    </source>
</evidence>
<sequence>MVCVFLSEKIDFSTVIFFFERLNGDEMYSINDSERPMPHKIKVLVKSSVIPYLSEFAFEVDKQLTIGVLKNWINVIFKGYVNTSEHQLVFCDRIVGNNQEIGQLVEDDSNAITFHLVASSGNPISPLDISDLFMDFSNLVEQNALNNLEKVCSSFHGSVKLPIYYQAAIVNNKPCLLKLSTHSKVYVSSNISFLTESKNAYHIFLMPSENVSRYLNRNSQNDSQFSSSSVNSDLHVQNLGADNERFRITFVHLWLFVRLAFFVGLFSVNSSWIRFCTLVIIALQFFCMSLFLFLVLISAVWHTGRLLSMRLFFQRIINRVEDRYRDSLRNGQASLGSESELSQSTSHDQDNHGNNIEEFDWRRNLGYKILAFIVSLFPLTE</sequence>